<evidence type="ECO:0000259" key="2">
    <source>
        <dbReference type="Pfam" id="PF01757"/>
    </source>
</evidence>
<feature type="transmembrane region" description="Helical" evidence="1">
    <location>
        <begin position="189"/>
        <end position="211"/>
    </location>
</feature>
<dbReference type="PANTHER" id="PTHR23028">
    <property type="entry name" value="ACETYLTRANSFERASE"/>
    <property type="match status" value="1"/>
</dbReference>
<organism evidence="3 4">
    <name type="scientific">Nonomuraea fuscirosea</name>
    <dbReference type="NCBI Taxonomy" id="1291556"/>
    <lineage>
        <taxon>Bacteria</taxon>
        <taxon>Bacillati</taxon>
        <taxon>Actinomycetota</taxon>
        <taxon>Actinomycetes</taxon>
        <taxon>Streptosporangiales</taxon>
        <taxon>Streptosporangiaceae</taxon>
        <taxon>Nonomuraea</taxon>
    </lineage>
</organism>
<feature type="transmembrane region" description="Helical" evidence="1">
    <location>
        <begin position="217"/>
        <end position="235"/>
    </location>
</feature>
<comment type="caution">
    <text evidence="3">The sequence shown here is derived from an EMBL/GenBank/DDBJ whole genome shotgun (WGS) entry which is preliminary data.</text>
</comment>
<evidence type="ECO:0000313" key="4">
    <source>
        <dbReference type="Proteomes" id="UP000238312"/>
    </source>
</evidence>
<dbReference type="PANTHER" id="PTHR23028:SF53">
    <property type="entry name" value="ACYL_TRANSF_3 DOMAIN-CONTAINING PROTEIN"/>
    <property type="match status" value="1"/>
</dbReference>
<accession>A0A2T0MZH3</accession>
<feature type="transmembrane region" description="Helical" evidence="1">
    <location>
        <begin position="109"/>
        <end position="127"/>
    </location>
</feature>
<feature type="domain" description="Acyltransferase 3" evidence="2">
    <location>
        <begin position="33"/>
        <end position="409"/>
    </location>
</feature>
<evidence type="ECO:0000256" key="1">
    <source>
        <dbReference type="SAM" id="Phobius"/>
    </source>
</evidence>
<feature type="transmembrane region" description="Helical" evidence="1">
    <location>
        <begin position="242"/>
        <end position="258"/>
    </location>
</feature>
<proteinExistence type="predicted"/>
<dbReference type="GO" id="GO:0016747">
    <property type="term" value="F:acyltransferase activity, transferring groups other than amino-acyl groups"/>
    <property type="evidence" value="ECO:0007669"/>
    <property type="project" value="InterPro"/>
</dbReference>
<protein>
    <submittedName>
        <fullName evidence="3">Peptidoglycan/LPS O-acetylase OafA/YrhL</fullName>
    </submittedName>
</protein>
<dbReference type="Proteomes" id="UP000238312">
    <property type="component" value="Unassembled WGS sequence"/>
</dbReference>
<feature type="transmembrane region" description="Helical" evidence="1">
    <location>
        <begin position="264"/>
        <end position="283"/>
    </location>
</feature>
<keyword evidence="1" id="KW-0812">Transmembrane</keyword>
<feature type="transmembrane region" description="Helical" evidence="1">
    <location>
        <begin position="160"/>
        <end position="182"/>
    </location>
</feature>
<dbReference type="InterPro" id="IPR050879">
    <property type="entry name" value="Acyltransferase_3"/>
</dbReference>
<dbReference type="GO" id="GO:0016020">
    <property type="term" value="C:membrane"/>
    <property type="evidence" value="ECO:0007669"/>
    <property type="project" value="TreeGrafter"/>
</dbReference>
<dbReference type="RefSeq" id="WP_106241353.1">
    <property type="nucleotide sequence ID" value="NZ_PVNG01000008.1"/>
</dbReference>
<reference evidence="3 4" key="1">
    <citation type="submission" date="2018-03" db="EMBL/GenBank/DDBJ databases">
        <title>Genomic Encyclopedia of Type Strains, Phase III (KMG-III): the genomes of soil and plant-associated and newly described type strains.</title>
        <authorList>
            <person name="Whitman W."/>
        </authorList>
    </citation>
    <scope>NUCLEOTIDE SEQUENCE [LARGE SCALE GENOMIC DNA]</scope>
    <source>
        <strain evidence="3 4">CGMCC 4.7104</strain>
    </source>
</reference>
<sequence length="444" mass="48215">MPIDLAAREDGGELRTGHQTRTAQAAPPARRQTWLDALRGLAVLAVLFEHLLDPLFPEVRTGASPWFDFGQYGVMLFFIISGYVVPASLERRGSVTRFWIGRVFRIYPLWMVAAVIGTAFALVPVYTELPDQLGEHPVTAGLAHLTMLQDFLQVVSVVNVFWTLSYEMVFYLLVTAIFVVGARRVRTTGVLAVAVAGVLVGGLLPAGALSRAFGSDVLVLVVTGVMVAGLAAVLAGAHRVRLCGAVAVAAVALVLLVVNSRIGAWQSLAVVATMFAGTALYRLDQGQVRRGVTGWVIGLVPVVSVGAAAWFGPGWSMAHQQAVAFRWSWSTAVAAAWLTFLIGRRLRSSVWPALIVRLGLISYSVYLLHPLLIQVLRRSIPDPVPVPLGWRITWFWVLLAAVVACALVSHRYIELPGQGVGRRLARSDRLRRLRSVVPGGRTRL</sequence>
<gene>
    <name evidence="3" type="ORF">B0I32_108130</name>
</gene>
<keyword evidence="1" id="KW-1133">Transmembrane helix</keyword>
<feature type="transmembrane region" description="Helical" evidence="1">
    <location>
        <begin position="295"/>
        <end position="312"/>
    </location>
</feature>
<name>A0A2T0MZH3_9ACTN</name>
<dbReference type="GO" id="GO:0000271">
    <property type="term" value="P:polysaccharide biosynthetic process"/>
    <property type="evidence" value="ECO:0007669"/>
    <property type="project" value="TreeGrafter"/>
</dbReference>
<dbReference type="OrthoDB" id="9807745at2"/>
<feature type="transmembrane region" description="Helical" evidence="1">
    <location>
        <begin position="354"/>
        <end position="373"/>
    </location>
</feature>
<dbReference type="AlphaFoldDB" id="A0A2T0MZH3"/>
<feature type="transmembrane region" description="Helical" evidence="1">
    <location>
        <begin position="324"/>
        <end position="342"/>
    </location>
</feature>
<evidence type="ECO:0000313" key="3">
    <source>
        <dbReference type="EMBL" id="PRX64769.1"/>
    </source>
</evidence>
<feature type="transmembrane region" description="Helical" evidence="1">
    <location>
        <begin position="393"/>
        <end position="413"/>
    </location>
</feature>
<keyword evidence="4" id="KW-1185">Reference proteome</keyword>
<dbReference type="Pfam" id="PF01757">
    <property type="entry name" value="Acyl_transf_3"/>
    <property type="match status" value="1"/>
</dbReference>
<keyword evidence="1" id="KW-0472">Membrane</keyword>
<feature type="transmembrane region" description="Helical" evidence="1">
    <location>
        <begin position="72"/>
        <end position="89"/>
    </location>
</feature>
<dbReference type="InterPro" id="IPR002656">
    <property type="entry name" value="Acyl_transf_3_dom"/>
</dbReference>
<dbReference type="EMBL" id="PVNG01000008">
    <property type="protein sequence ID" value="PRX64769.1"/>
    <property type="molecule type" value="Genomic_DNA"/>
</dbReference>